<organism evidence="1 2">
    <name type="scientific">Kineobactrum sediminis</name>
    <dbReference type="NCBI Taxonomy" id="1905677"/>
    <lineage>
        <taxon>Bacteria</taxon>
        <taxon>Pseudomonadati</taxon>
        <taxon>Pseudomonadota</taxon>
        <taxon>Gammaproteobacteria</taxon>
        <taxon>Cellvibrionales</taxon>
        <taxon>Halieaceae</taxon>
        <taxon>Kineobactrum</taxon>
    </lineage>
</organism>
<reference evidence="2" key="1">
    <citation type="submission" date="2017-11" db="EMBL/GenBank/DDBJ databases">
        <title>The draft genome sequence of Chromatocurvus sp. F02.</title>
        <authorList>
            <person name="Du Z.-J."/>
            <person name="Chang Y.-Q."/>
        </authorList>
    </citation>
    <scope>NUCLEOTIDE SEQUENCE [LARGE SCALE GENOMIC DNA]</scope>
    <source>
        <strain evidence="2">F02</strain>
    </source>
</reference>
<dbReference type="EMBL" id="PKLZ01000003">
    <property type="protein sequence ID" value="PLW83297.1"/>
    <property type="molecule type" value="Genomic_DNA"/>
</dbReference>
<keyword evidence="2" id="KW-1185">Reference proteome</keyword>
<evidence type="ECO:0000313" key="2">
    <source>
        <dbReference type="Proteomes" id="UP000234845"/>
    </source>
</evidence>
<gene>
    <name evidence="1" type="ORF">CWI75_07820</name>
</gene>
<protein>
    <submittedName>
        <fullName evidence="1">Uncharacterized protein</fullName>
    </submittedName>
</protein>
<proteinExistence type="predicted"/>
<sequence>MLDIRGLDVPQALNKPIKFNTQPNFKPKLASMLSLCLPWWMALIWPSWAPIMLFKCSVNGIPQRKLRPAIASIALVSSEMLYLPALHHPEYDSLDGYRDRVLLGKIDLTDAVAITNVVSE</sequence>
<dbReference type="Proteomes" id="UP000234845">
    <property type="component" value="Unassembled WGS sequence"/>
</dbReference>
<accession>A0A2N5Y4I9</accession>
<name>A0A2N5Y4I9_9GAMM</name>
<evidence type="ECO:0000313" key="1">
    <source>
        <dbReference type="EMBL" id="PLW83297.1"/>
    </source>
</evidence>
<comment type="caution">
    <text evidence="1">The sequence shown here is derived from an EMBL/GenBank/DDBJ whole genome shotgun (WGS) entry which is preliminary data.</text>
</comment>
<dbReference type="AlphaFoldDB" id="A0A2N5Y4I9"/>